<evidence type="ECO:0000313" key="1">
    <source>
        <dbReference type="EMBL" id="PIN09662.1"/>
    </source>
</evidence>
<dbReference type="OrthoDB" id="778453at2759"/>
<comment type="caution">
    <text evidence="1">The sequence shown here is derived from an EMBL/GenBank/DDBJ whole genome shotgun (WGS) entry which is preliminary data.</text>
</comment>
<protein>
    <submittedName>
        <fullName evidence="1">Uncharacterized protein</fullName>
    </submittedName>
</protein>
<accession>A0A2G9GWP3</accession>
<dbReference type="PANTHER" id="PTHR36800">
    <property type="entry name" value="POLYAMINE-MODULATED FACTOR 1-BINDING PROTEIN"/>
    <property type="match status" value="1"/>
</dbReference>
<evidence type="ECO:0000313" key="2">
    <source>
        <dbReference type="Proteomes" id="UP000231279"/>
    </source>
</evidence>
<dbReference type="Proteomes" id="UP000231279">
    <property type="component" value="Unassembled WGS sequence"/>
</dbReference>
<proteinExistence type="predicted"/>
<sequence>MTSSPTPPAVAPSSESQLSSLIYDLSQNVQVAMDNMLKMINCSLLYSKFTDFHMNFTKSKDSVLQRKNQLEEEKDHFQKAAFAVLDMLNSGDIS</sequence>
<gene>
    <name evidence="1" type="ORF">CDL12_17761</name>
</gene>
<dbReference type="AlphaFoldDB" id="A0A2G9GWP3"/>
<keyword evidence="2" id="KW-1185">Reference proteome</keyword>
<dbReference type="STRING" id="429701.A0A2G9GWP3"/>
<dbReference type="PANTHER" id="PTHR36800:SF1">
    <property type="entry name" value="POLYAMINE-MODULATED FACTOR 1-BINDING PROTEIN"/>
    <property type="match status" value="1"/>
</dbReference>
<reference evidence="2" key="1">
    <citation type="journal article" date="2018" name="Gigascience">
        <title>Genome assembly of the Pink Ipe (Handroanthus impetiginosus, Bignoniaceae), a highly valued, ecologically keystone Neotropical timber forest tree.</title>
        <authorList>
            <person name="Silva-Junior O.B."/>
            <person name="Grattapaglia D."/>
            <person name="Novaes E."/>
            <person name="Collevatti R.G."/>
        </authorList>
    </citation>
    <scope>NUCLEOTIDE SEQUENCE [LARGE SCALE GENOMIC DNA]</scope>
    <source>
        <strain evidence="2">cv. UFG-1</strain>
    </source>
</reference>
<name>A0A2G9GWP3_9LAMI</name>
<organism evidence="1 2">
    <name type="scientific">Handroanthus impetiginosus</name>
    <dbReference type="NCBI Taxonomy" id="429701"/>
    <lineage>
        <taxon>Eukaryota</taxon>
        <taxon>Viridiplantae</taxon>
        <taxon>Streptophyta</taxon>
        <taxon>Embryophyta</taxon>
        <taxon>Tracheophyta</taxon>
        <taxon>Spermatophyta</taxon>
        <taxon>Magnoliopsida</taxon>
        <taxon>eudicotyledons</taxon>
        <taxon>Gunneridae</taxon>
        <taxon>Pentapetalae</taxon>
        <taxon>asterids</taxon>
        <taxon>lamiids</taxon>
        <taxon>Lamiales</taxon>
        <taxon>Bignoniaceae</taxon>
        <taxon>Crescentiina</taxon>
        <taxon>Tabebuia alliance</taxon>
        <taxon>Handroanthus</taxon>
    </lineage>
</organism>
<dbReference type="EMBL" id="NKXS01003476">
    <property type="protein sequence ID" value="PIN09662.1"/>
    <property type="molecule type" value="Genomic_DNA"/>
</dbReference>